<sequence>MKEEKSLSELAAQFDLHPNLIPWWKRQALEGLVSLWGL</sequence>
<accession>A0A179D2M2</accession>
<dbReference type="OrthoDB" id="5571971at2"/>
<dbReference type="InterPro" id="IPR010921">
    <property type="entry name" value="Trp_repressor/repl_initiator"/>
</dbReference>
<dbReference type="STRING" id="999894.TDIS_1651"/>
<dbReference type="Proteomes" id="UP000078390">
    <property type="component" value="Unassembled WGS sequence"/>
</dbReference>
<evidence type="ECO:0008006" key="3">
    <source>
        <dbReference type="Google" id="ProtNLM"/>
    </source>
</evidence>
<comment type="caution">
    <text evidence="1">The sequence shown here is derived from an EMBL/GenBank/DDBJ whole genome shotgun (WGS) entry which is preliminary data.</text>
</comment>
<name>A0A179D2M2_9BACT</name>
<dbReference type="AlphaFoldDB" id="A0A179D2M2"/>
<protein>
    <recommendedName>
        <fullName evidence="3">Transposase</fullName>
    </recommendedName>
</protein>
<evidence type="ECO:0000313" key="2">
    <source>
        <dbReference type="Proteomes" id="UP000078390"/>
    </source>
</evidence>
<dbReference type="SUPFAM" id="SSF48295">
    <property type="entry name" value="TrpR-like"/>
    <property type="match status" value="1"/>
</dbReference>
<reference evidence="1 2" key="1">
    <citation type="submission" date="2016-04" db="EMBL/GenBank/DDBJ databases">
        <title>Genome analysis of Thermosulfurimonas dismutans, the first thermophilic sulfur-disproportionating bacterium of the phylum Thermodesulfobacteria.</title>
        <authorList>
            <person name="Mardanov A.V."/>
            <person name="Beletsky A.V."/>
            <person name="Kadnikov V.V."/>
            <person name="Slobodkin A.I."/>
            <person name="Ravin N.V."/>
        </authorList>
    </citation>
    <scope>NUCLEOTIDE SEQUENCE [LARGE SCALE GENOMIC DNA]</scope>
    <source>
        <strain evidence="1 2">S95</strain>
    </source>
</reference>
<dbReference type="EMBL" id="LWLG01000013">
    <property type="protein sequence ID" value="OAQ20296.1"/>
    <property type="molecule type" value="Genomic_DNA"/>
</dbReference>
<organism evidence="1 2">
    <name type="scientific">Thermosulfurimonas dismutans</name>
    <dbReference type="NCBI Taxonomy" id="999894"/>
    <lineage>
        <taxon>Bacteria</taxon>
        <taxon>Pseudomonadati</taxon>
        <taxon>Thermodesulfobacteriota</taxon>
        <taxon>Thermodesulfobacteria</taxon>
        <taxon>Thermodesulfobacteriales</taxon>
        <taxon>Thermodesulfobacteriaceae</taxon>
        <taxon>Thermosulfurimonas</taxon>
    </lineage>
</organism>
<gene>
    <name evidence="1" type="ORF">TDIS_1651</name>
</gene>
<dbReference type="GO" id="GO:0043565">
    <property type="term" value="F:sequence-specific DNA binding"/>
    <property type="evidence" value="ECO:0007669"/>
    <property type="project" value="InterPro"/>
</dbReference>
<proteinExistence type="predicted"/>
<keyword evidence="2" id="KW-1185">Reference proteome</keyword>
<evidence type="ECO:0000313" key="1">
    <source>
        <dbReference type="EMBL" id="OAQ20296.1"/>
    </source>
</evidence>